<dbReference type="InParanoid" id="A0A1Y2G6F8"/>
<keyword evidence="1" id="KW-1133">Transmembrane helix</keyword>
<proteinExistence type="predicted"/>
<keyword evidence="1" id="KW-0472">Membrane</keyword>
<feature type="transmembrane region" description="Helical" evidence="1">
    <location>
        <begin position="27"/>
        <end position="45"/>
    </location>
</feature>
<gene>
    <name evidence="2" type="ORF">BCR35DRAFT_328182</name>
</gene>
<organism evidence="2 3">
    <name type="scientific">Leucosporidium creatinivorum</name>
    <dbReference type="NCBI Taxonomy" id="106004"/>
    <lineage>
        <taxon>Eukaryota</taxon>
        <taxon>Fungi</taxon>
        <taxon>Dikarya</taxon>
        <taxon>Basidiomycota</taxon>
        <taxon>Pucciniomycotina</taxon>
        <taxon>Microbotryomycetes</taxon>
        <taxon>Leucosporidiales</taxon>
        <taxon>Leucosporidium</taxon>
    </lineage>
</organism>
<accession>A0A1Y2G6F8</accession>
<keyword evidence="1" id="KW-0812">Transmembrane</keyword>
<evidence type="ECO:0000256" key="1">
    <source>
        <dbReference type="SAM" id="Phobius"/>
    </source>
</evidence>
<reference evidence="2 3" key="1">
    <citation type="submission" date="2016-07" db="EMBL/GenBank/DDBJ databases">
        <title>Pervasive Adenine N6-methylation of Active Genes in Fungi.</title>
        <authorList>
            <consortium name="DOE Joint Genome Institute"/>
            <person name="Mondo S.J."/>
            <person name="Dannebaum R.O."/>
            <person name="Kuo R.C."/>
            <person name="Labutti K."/>
            <person name="Haridas S."/>
            <person name="Kuo A."/>
            <person name="Salamov A."/>
            <person name="Ahrendt S.R."/>
            <person name="Lipzen A."/>
            <person name="Sullivan W."/>
            <person name="Andreopoulos W.B."/>
            <person name="Clum A."/>
            <person name="Lindquist E."/>
            <person name="Daum C."/>
            <person name="Ramamoorthy G.K."/>
            <person name="Gryganskyi A."/>
            <person name="Culley D."/>
            <person name="Magnuson J.K."/>
            <person name="James T.Y."/>
            <person name="O'Malley M.A."/>
            <person name="Stajich J.E."/>
            <person name="Spatafora J.W."/>
            <person name="Visel A."/>
            <person name="Grigoriev I.V."/>
        </authorList>
    </citation>
    <scope>NUCLEOTIDE SEQUENCE [LARGE SCALE GENOMIC DNA]</scope>
    <source>
        <strain evidence="2 3">62-1032</strain>
    </source>
</reference>
<evidence type="ECO:0000313" key="2">
    <source>
        <dbReference type="EMBL" id="ORY91581.1"/>
    </source>
</evidence>
<sequence>MASRTRLSGLALLRSPLLWSRSLSSLYIVYVVVISVYLAIIYFNFIETKGYTAEECALLLDQPKGQRTVVKELAVGITAR</sequence>
<name>A0A1Y2G6F8_9BASI</name>
<protein>
    <submittedName>
        <fullName evidence="2">Uncharacterized protein</fullName>
    </submittedName>
</protein>
<evidence type="ECO:0000313" key="3">
    <source>
        <dbReference type="Proteomes" id="UP000193467"/>
    </source>
</evidence>
<comment type="caution">
    <text evidence="2">The sequence shown here is derived from an EMBL/GenBank/DDBJ whole genome shotgun (WGS) entry which is preliminary data.</text>
</comment>
<dbReference type="EMBL" id="MCGR01000002">
    <property type="protein sequence ID" value="ORY91581.1"/>
    <property type="molecule type" value="Genomic_DNA"/>
</dbReference>
<dbReference type="Proteomes" id="UP000193467">
    <property type="component" value="Unassembled WGS sequence"/>
</dbReference>
<keyword evidence="3" id="KW-1185">Reference proteome</keyword>
<dbReference type="AlphaFoldDB" id="A0A1Y2G6F8"/>